<protein>
    <submittedName>
        <fullName evidence="2">Uncharacterized protein</fullName>
    </submittedName>
</protein>
<dbReference type="RefSeq" id="WP_341471174.1">
    <property type="nucleotide sequence ID" value="NZ_CP128400.1"/>
</dbReference>
<dbReference type="EMBL" id="CP128400">
    <property type="protein sequence ID" value="WJW69285.1"/>
    <property type="molecule type" value="Genomic_DNA"/>
</dbReference>
<evidence type="ECO:0000313" key="2">
    <source>
        <dbReference type="EMBL" id="NWJ47373.1"/>
    </source>
</evidence>
<keyword evidence="5" id="KW-1185">Reference proteome</keyword>
<dbReference type="Proteomes" id="UP000521676">
    <property type="component" value="Unassembled WGS sequence"/>
</dbReference>
<evidence type="ECO:0000313" key="3">
    <source>
        <dbReference type="EMBL" id="WJW69285.1"/>
    </source>
</evidence>
<name>A0A8T7M5N0_9CHLR</name>
<proteinExistence type="predicted"/>
<evidence type="ECO:0000256" key="1">
    <source>
        <dbReference type="SAM" id="SignalP"/>
    </source>
</evidence>
<keyword evidence="1" id="KW-0732">Signal</keyword>
<reference evidence="2 4" key="1">
    <citation type="submission" date="2020-06" db="EMBL/GenBank/DDBJ databases">
        <title>Anoxygenic phototrophic Chloroflexota member uses a Type I reaction center.</title>
        <authorList>
            <person name="Tsuji J.M."/>
            <person name="Shaw N.A."/>
            <person name="Nagashima S."/>
            <person name="Venkiteswaran J."/>
            <person name="Schiff S.L."/>
            <person name="Hanada S."/>
            <person name="Tank M."/>
            <person name="Neufeld J.D."/>
        </authorList>
    </citation>
    <scope>NUCLEOTIDE SEQUENCE [LARGE SCALE GENOMIC DNA]</scope>
    <source>
        <strain evidence="2">L227-S17</strain>
    </source>
</reference>
<evidence type="ECO:0000313" key="5">
    <source>
        <dbReference type="Proteomes" id="UP001431572"/>
    </source>
</evidence>
<feature type="chain" id="PRO_5035857431" evidence="1">
    <location>
        <begin position="25"/>
        <end position="202"/>
    </location>
</feature>
<dbReference type="EMBL" id="JACATZ010000003">
    <property type="protein sequence ID" value="NWJ47373.1"/>
    <property type="molecule type" value="Genomic_DNA"/>
</dbReference>
<feature type="signal peptide" evidence="1">
    <location>
        <begin position="1"/>
        <end position="24"/>
    </location>
</feature>
<sequence>MLLKKKVAVSFVLALSLLLSIALAACGDNTATPAPTATPVPAAADISGVSLGGISGLKEITVDVAALGDSLKQIPGAALKIYVCDDTADKVSSTFDAAAIKAGFVFALPGETKPTKQGDAIGGLYAKGDTSDILFVVAPVTDDPSALATQMNIPGLNADGLKKLVDQMKGKKTMLVALTTPGVMSAMLKGFADMGATPTPTK</sequence>
<accession>A0A8T7M5N0</accession>
<evidence type="ECO:0000313" key="4">
    <source>
        <dbReference type="Proteomes" id="UP000521676"/>
    </source>
</evidence>
<dbReference type="PROSITE" id="PS51257">
    <property type="entry name" value="PROKAR_LIPOPROTEIN"/>
    <property type="match status" value="1"/>
</dbReference>
<dbReference type="Proteomes" id="UP001431572">
    <property type="component" value="Chromosome 2"/>
</dbReference>
<reference evidence="3" key="2">
    <citation type="journal article" date="2024" name="Nature">
        <title>Anoxygenic phototroph of the Chloroflexota uses a type I reaction centre.</title>
        <authorList>
            <person name="Tsuji J.M."/>
            <person name="Shaw N.A."/>
            <person name="Nagashima S."/>
            <person name="Venkiteswaran J.J."/>
            <person name="Schiff S.L."/>
            <person name="Watanabe T."/>
            <person name="Fukui M."/>
            <person name="Hanada S."/>
            <person name="Tank M."/>
            <person name="Neufeld J.D."/>
        </authorList>
    </citation>
    <scope>NUCLEOTIDE SEQUENCE</scope>
    <source>
        <strain evidence="3">L227-S17</strain>
    </source>
</reference>
<gene>
    <name evidence="2" type="ORF">HXX08_16060</name>
    <name evidence="3" type="ORF">OZ401_002893</name>
</gene>
<dbReference type="AlphaFoldDB" id="A0A8T7M5N0"/>
<organism evidence="2 4">
    <name type="scientific">Candidatus Chlorohelix allophototropha</name>
    <dbReference type="NCBI Taxonomy" id="3003348"/>
    <lineage>
        <taxon>Bacteria</taxon>
        <taxon>Bacillati</taxon>
        <taxon>Chloroflexota</taxon>
        <taxon>Chloroflexia</taxon>
        <taxon>Candidatus Chloroheliales</taxon>
        <taxon>Candidatus Chloroheliaceae</taxon>
        <taxon>Candidatus Chlorohelix</taxon>
    </lineage>
</organism>